<evidence type="ECO:0000313" key="3">
    <source>
        <dbReference type="Proteomes" id="UP001270362"/>
    </source>
</evidence>
<protein>
    <recommendedName>
        <fullName evidence="1">Peptidase metallopeptidase domain-containing protein</fullName>
    </recommendedName>
</protein>
<name>A0AAE1CDJ0_9PEZI</name>
<dbReference type="SMART" id="SM00235">
    <property type="entry name" value="ZnMc"/>
    <property type="match status" value="1"/>
</dbReference>
<dbReference type="InterPro" id="IPR001506">
    <property type="entry name" value="Peptidase_M12A"/>
</dbReference>
<proteinExistence type="predicted"/>
<dbReference type="InterPro" id="IPR024079">
    <property type="entry name" value="MetalloPept_cat_dom_sf"/>
</dbReference>
<feature type="domain" description="Peptidase metallopeptidase" evidence="1">
    <location>
        <begin position="49"/>
        <end position="183"/>
    </location>
</feature>
<gene>
    <name evidence="2" type="ORF">B0T22DRAFT_177996</name>
</gene>
<comment type="caution">
    <text evidence="2">The sequence shown here is derived from an EMBL/GenBank/DDBJ whole genome shotgun (WGS) entry which is preliminary data.</text>
</comment>
<reference evidence="2" key="1">
    <citation type="journal article" date="2023" name="Mol. Phylogenet. Evol.">
        <title>Genome-scale phylogeny and comparative genomics of the fungal order Sordariales.</title>
        <authorList>
            <person name="Hensen N."/>
            <person name="Bonometti L."/>
            <person name="Westerberg I."/>
            <person name="Brannstrom I.O."/>
            <person name="Guillou S."/>
            <person name="Cros-Aarteil S."/>
            <person name="Calhoun S."/>
            <person name="Haridas S."/>
            <person name="Kuo A."/>
            <person name="Mondo S."/>
            <person name="Pangilinan J."/>
            <person name="Riley R."/>
            <person name="LaButti K."/>
            <person name="Andreopoulos B."/>
            <person name="Lipzen A."/>
            <person name="Chen C."/>
            <person name="Yan M."/>
            <person name="Daum C."/>
            <person name="Ng V."/>
            <person name="Clum A."/>
            <person name="Steindorff A."/>
            <person name="Ohm R.A."/>
            <person name="Martin F."/>
            <person name="Silar P."/>
            <person name="Natvig D.O."/>
            <person name="Lalanne C."/>
            <person name="Gautier V."/>
            <person name="Ament-Velasquez S.L."/>
            <person name="Kruys A."/>
            <person name="Hutchinson M.I."/>
            <person name="Powell A.J."/>
            <person name="Barry K."/>
            <person name="Miller A.N."/>
            <person name="Grigoriev I.V."/>
            <person name="Debuchy R."/>
            <person name="Gladieux P."/>
            <person name="Hiltunen Thoren M."/>
            <person name="Johannesson H."/>
        </authorList>
    </citation>
    <scope>NUCLEOTIDE SEQUENCE</scope>
    <source>
        <strain evidence="2">CBS 314.62</strain>
    </source>
</reference>
<organism evidence="2 3">
    <name type="scientific">Podospora appendiculata</name>
    <dbReference type="NCBI Taxonomy" id="314037"/>
    <lineage>
        <taxon>Eukaryota</taxon>
        <taxon>Fungi</taxon>
        <taxon>Dikarya</taxon>
        <taxon>Ascomycota</taxon>
        <taxon>Pezizomycotina</taxon>
        <taxon>Sordariomycetes</taxon>
        <taxon>Sordariomycetidae</taxon>
        <taxon>Sordariales</taxon>
        <taxon>Podosporaceae</taxon>
        <taxon>Podospora</taxon>
    </lineage>
</organism>
<dbReference type="Pfam" id="PF01400">
    <property type="entry name" value="Astacin"/>
    <property type="match status" value="1"/>
</dbReference>
<dbReference type="GO" id="GO:0006508">
    <property type="term" value="P:proteolysis"/>
    <property type="evidence" value="ECO:0007669"/>
    <property type="project" value="InterPro"/>
</dbReference>
<evidence type="ECO:0000259" key="1">
    <source>
        <dbReference type="SMART" id="SM00235"/>
    </source>
</evidence>
<dbReference type="GO" id="GO:0004222">
    <property type="term" value="F:metalloendopeptidase activity"/>
    <property type="evidence" value="ECO:0007669"/>
    <property type="project" value="InterPro"/>
</dbReference>
<accession>A0AAE1CDJ0</accession>
<keyword evidence="3" id="KW-1185">Reference proteome</keyword>
<dbReference type="InterPro" id="IPR006026">
    <property type="entry name" value="Peptidase_Metallo"/>
</dbReference>
<dbReference type="SUPFAM" id="SSF55486">
    <property type="entry name" value="Metalloproteases ('zincins'), catalytic domain"/>
    <property type="match status" value="1"/>
</dbReference>
<dbReference type="Proteomes" id="UP001270362">
    <property type="component" value="Unassembled WGS sequence"/>
</dbReference>
<dbReference type="GO" id="GO:0008270">
    <property type="term" value="F:zinc ion binding"/>
    <property type="evidence" value="ECO:0007669"/>
    <property type="project" value="InterPro"/>
</dbReference>
<reference evidence="2" key="2">
    <citation type="submission" date="2023-06" db="EMBL/GenBank/DDBJ databases">
        <authorList>
            <consortium name="Lawrence Berkeley National Laboratory"/>
            <person name="Haridas S."/>
            <person name="Hensen N."/>
            <person name="Bonometti L."/>
            <person name="Westerberg I."/>
            <person name="Brannstrom I.O."/>
            <person name="Guillou S."/>
            <person name="Cros-Aarteil S."/>
            <person name="Calhoun S."/>
            <person name="Kuo A."/>
            <person name="Mondo S."/>
            <person name="Pangilinan J."/>
            <person name="Riley R."/>
            <person name="Labutti K."/>
            <person name="Andreopoulos B."/>
            <person name="Lipzen A."/>
            <person name="Chen C."/>
            <person name="Yanf M."/>
            <person name="Daum C."/>
            <person name="Ng V."/>
            <person name="Clum A."/>
            <person name="Steindorff A."/>
            <person name="Ohm R."/>
            <person name="Martin F."/>
            <person name="Silar P."/>
            <person name="Natvig D."/>
            <person name="Lalanne C."/>
            <person name="Gautier V."/>
            <person name="Ament-Velasquez S.L."/>
            <person name="Kruys A."/>
            <person name="Hutchinson M.I."/>
            <person name="Powell A.J."/>
            <person name="Barry K."/>
            <person name="Miller A.N."/>
            <person name="Grigoriev I.V."/>
            <person name="Debuchy R."/>
            <person name="Gladieux P."/>
            <person name="Thoren M.H."/>
            <person name="Johannesson H."/>
        </authorList>
    </citation>
    <scope>NUCLEOTIDE SEQUENCE</scope>
    <source>
        <strain evidence="2">CBS 314.62</strain>
    </source>
</reference>
<dbReference type="Gene3D" id="3.40.390.10">
    <property type="entry name" value="Collagenase (Catalytic Domain)"/>
    <property type="match status" value="1"/>
</dbReference>
<dbReference type="AlphaFoldDB" id="A0AAE1CDJ0"/>
<evidence type="ECO:0000313" key="2">
    <source>
        <dbReference type="EMBL" id="KAK3689778.1"/>
    </source>
</evidence>
<dbReference type="EMBL" id="JAULSO010000002">
    <property type="protein sequence ID" value="KAK3689778.1"/>
    <property type="molecule type" value="Genomic_DNA"/>
</dbReference>
<sequence length="287" mass="32202">MTTNNNDVLDICMDTEDDEGYVQILSLPDTAAASTAPMTRDVMCLCADKDRLWGQPEVTVAFLDEFPNDIVEEDVKQMIEAIAHEWTDGTRIRFRFIADPAVADIRISNKPGGSYSRVGNAARLARAGAETMNLDLPRDASARKIQRKAGHEFGHALGFIHEQSSAAYPFRFDEQKTLAHYAAMGYAEGWVRNNILKRIKAQYADASPYDCLSIMHYPIPKEIHDGAEDVHARAQLSVVDKLWVKAVYGEVSPVASVTDEANRAARRVRLMIKQRSAPQRKQHWEID</sequence>